<dbReference type="Gene3D" id="2.40.128.620">
    <property type="match status" value="1"/>
</dbReference>
<dbReference type="InterPro" id="IPR051221">
    <property type="entry name" value="LDLR-related"/>
</dbReference>
<keyword evidence="2 11" id="KW-0812">Transmembrane</keyword>
<keyword evidence="12" id="KW-0449">Lipoprotein</keyword>
<feature type="region of interest" description="Disordered" evidence="10">
    <location>
        <begin position="82"/>
        <end position="104"/>
    </location>
</feature>
<dbReference type="PROSITE" id="PS01209">
    <property type="entry name" value="LDLRA_1"/>
    <property type="match status" value="5"/>
</dbReference>
<feature type="compositionally biased region" description="Polar residues" evidence="10">
    <location>
        <begin position="588"/>
        <end position="633"/>
    </location>
</feature>
<protein>
    <submittedName>
        <fullName evidence="12">Low-density lipoprotein receptor</fullName>
    </submittedName>
</protein>
<dbReference type="CDD" id="cd00112">
    <property type="entry name" value="LDLa"/>
    <property type="match status" value="6"/>
</dbReference>
<feature type="compositionally biased region" description="Low complexity" evidence="10">
    <location>
        <begin position="919"/>
        <end position="931"/>
    </location>
</feature>
<comment type="caution">
    <text evidence="9">Lacks conserved residue(s) required for the propagation of feature annotation.</text>
</comment>
<keyword evidence="6 9" id="KW-1015">Disulfide bond</keyword>
<dbReference type="PANTHER" id="PTHR22722">
    <property type="entry name" value="LOW-DENSITY LIPOPROTEIN RECEPTOR-RELATED PROTEIN 2-RELATED"/>
    <property type="match status" value="1"/>
</dbReference>
<dbReference type="InterPro" id="IPR036055">
    <property type="entry name" value="LDL_receptor-like_sf"/>
</dbReference>
<evidence type="ECO:0000256" key="11">
    <source>
        <dbReference type="SAM" id="Phobius"/>
    </source>
</evidence>
<evidence type="ECO:0000256" key="3">
    <source>
        <dbReference type="ARBA" id="ARBA00022737"/>
    </source>
</evidence>
<evidence type="ECO:0000256" key="4">
    <source>
        <dbReference type="ARBA" id="ARBA00022989"/>
    </source>
</evidence>
<dbReference type="Gene3D" id="4.10.400.10">
    <property type="entry name" value="Low-density Lipoprotein Receptor"/>
    <property type="match status" value="5"/>
</dbReference>
<feature type="transmembrane region" description="Helical" evidence="11">
    <location>
        <begin position="1195"/>
        <end position="1220"/>
    </location>
</feature>
<accession>A0AAV4AEA7</accession>
<feature type="compositionally biased region" description="Polar residues" evidence="10">
    <location>
        <begin position="673"/>
        <end position="711"/>
    </location>
</feature>
<keyword evidence="13" id="KW-1185">Reference proteome</keyword>
<keyword evidence="8" id="KW-0325">Glycoprotein</keyword>
<comment type="subcellular location">
    <subcellularLocation>
        <location evidence="1">Membrane</location>
        <topology evidence="1">Single-pass membrane protein</topology>
    </subcellularLocation>
</comment>
<dbReference type="EMBL" id="BLXT01003751">
    <property type="protein sequence ID" value="GFO05720.1"/>
    <property type="molecule type" value="Genomic_DNA"/>
</dbReference>
<evidence type="ECO:0000256" key="2">
    <source>
        <dbReference type="ARBA" id="ARBA00022692"/>
    </source>
</evidence>
<dbReference type="PROSITE" id="PS50068">
    <property type="entry name" value="LDLRA_2"/>
    <property type="match status" value="6"/>
</dbReference>
<dbReference type="GO" id="GO:0043235">
    <property type="term" value="C:receptor complex"/>
    <property type="evidence" value="ECO:0007669"/>
    <property type="project" value="TreeGrafter"/>
</dbReference>
<keyword evidence="5 11" id="KW-0472">Membrane</keyword>
<feature type="disulfide bond" evidence="9">
    <location>
        <begin position="841"/>
        <end position="856"/>
    </location>
</feature>
<feature type="compositionally biased region" description="Polar residues" evidence="10">
    <location>
        <begin position="643"/>
        <end position="661"/>
    </location>
</feature>
<evidence type="ECO:0000313" key="12">
    <source>
        <dbReference type="EMBL" id="GFO05720.1"/>
    </source>
</evidence>
<feature type="disulfide bond" evidence="9">
    <location>
        <begin position="250"/>
        <end position="265"/>
    </location>
</feature>
<feature type="region of interest" description="Disordered" evidence="10">
    <location>
        <begin position="673"/>
        <end position="779"/>
    </location>
</feature>
<evidence type="ECO:0000313" key="13">
    <source>
        <dbReference type="Proteomes" id="UP000735302"/>
    </source>
</evidence>
<dbReference type="PRINTS" id="PR00261">
    <property type="entry name" value="LDLRECEPTOR"/>
</dbReference>
<evidence type="ECO:0000256" key="10">
    <source>
        <dbReference type="SAM" id="MobiDB-lite"/>
    </source>
</evidence>
<feature type="disulfide bond" evidence="9">
    <location>
        <begin position="342"/>
        <end position="357"/>
    </location>
</feature>
<keyword evidence="4 11" id="KW-1133">Transmembrane helix</keyword>
<feature type="compositionally biased region" description="Polar residues" evidence="10">
    <location>
        <begin position="544"/>
        <end position="558"/>
    </location>
</feature>
<feature type="region of interest" description="Disordered" evidence="10">
    <location>
        <begin position="914"/>
        <end position="947"/>
    </location>
</feature>
<feature type="disulfide bond" evidence="9">
    <location>
        <begin position="302"/>
        <end position="317"/>
    </location>
</feature>
<evidence type="ECO:0000256" key="5">
    <source>
        <dbReference type="ARBA" id="ARBA00023136"/>
    </source>
</evidence>
<feature type="compositionally biased region" description="Polar residues" evidence="10">
    <location>
        <begin position="455"/>
        <end position="472"/>
    </location>
</feature>
<feature type="disulfide bond" evidence="9">
    <location>
        <begin position="323"/>
        <end position="335"/>
    </location>
</feature>
<dbReference type="AlphaFoldDB" id="A0AAV4AEA7"/>
<evidence type="ECO:0000256" key="6">
    <source>
        <dbReference type="ARBA" id="ARBA00023157"/>
    </source>
</evidence>
<gene>
    <name evidence="12" type="ORF">PoB_003222500</name>
</gene>
<dbReference type="GO" id="GO:0005886">
    <property type="term" value="C:plasma membrane"/>
    <property type="evidence" value="ECO:0007669"/>
    <property type="project" value="TreeGrafter"/>
</dbReference>
<dbReference type="SUPFAM" id="SSF57424">
    <property type="entry name" value="LDL receptor-like module"/>
    <property type="match status" value="6"/>
</dbReference>
<keyword evidence="3" id="KW-0677">Repeat</keyword>
<keyword evidence="7 12" id="KW-0675">Receptor</keyword>
<feature type="region of interest" description="Disordered" evidence="10">
    <location>
        <begin position="539"/>
        <end position="661"/>
    </location>
</feature>
<dbReference type="Proteomes" id="UP000735302">
    <property type="component" value="Unassembled WGS sequence"/>
</dbReference>
<feature type="disulfide bond" evidence="9">
    <location>
        <begin position="330"/>
        <end position="348"/>
    </location>
</feature>
<dbReference type="Pfam" id="PF00057">
    <property type="entry name" value="Ldl_recept_a"/>
    <property type="match status" value="6"/>
</dbReference>
<organism evidence="12 13">
    <name type="scientific">Plakobranchus ocellatus</name>
    <dbReference type="NCBI Taxonomy" id="259542"/>
    <lineage>
        <taxon>Eukaryota</taxon>
        <taxon>Metazoa</taxon>
        <taxon>Spiralia</taxon>
        <taxon>Lophotrochozoa</taxon>
        <taxon>Mollusca</taxon>
        <taxon>Gastropoda</taxon>
        <taxon>Heterobranchia</taxon>
        <taxon>Euthyneura</taxon>
        <taxon>Panpulmonata</taxon>
        <taxon>Sacoglossa</taxon>
        <taxon>Placobranchoidea</taxon>
        <taxon>Plakobranchidae</taxon>
        <taxon>Plakobranchus</taxon>
    </lineage>
</organism>
<dbReference type="InterPro" id="IPR002172">
    <property type="entry name" value="LDrepeatLR_classA_rpt"/>
</dbReference>
<feature type="region of interest" description="Disordered" evidence="10">
    <location>
        <begin position="434"/>
        <end position="472"/>
    </location>
</feature>
<reference evidence="12 13" key="1">
    <citation type="journal article" date="2021" name="Elife">
        <title>Chloroplast acquisition without the gene transfer in kleptoplastic sea slugs, Plakobranchus ocellatus.</title>
        <authorList>
            <person name="Maeda T."/>
            <person name="Takahashi S."/>
            <person name="Yoshida T."/>
            <person name="Shimamura S."/>
            <person name="Takaki Y."/>
            <person name="Nagai Y."/>
            <person name="Toyoda A."/>
            <person name="Suzuki Y."/>
            <person name="Arimoto A."/>
            <person name="Ishii H."/>
            <person name="Satoh N."/>
            <person name="Nishiyama T."/>
            <person name="Hasebe M."/>
            <person name="Maruyama T."/>
            <person name="Minagawa J."/>
            <person name="Obokata J."/>
            <person name="Shigenobu S."/>
        </authorList>
    </citation>
    <scope>NUCLEOTIDE SEQUENCE [LARGE SCALE GENOMIC DNA]</scope>
</reference>
<comment type="caution">
    <text evidence="12">The sequence shown here is derived from an EMBL/GenBank/DDBJ whole genome shotgun (WGS) entry which is preliminary data.</text>
</comment>
<evidence type="ECO:0000256" key="9">
    <source>
        <dbReference type="PROSITE-ProRule" id="PRU00124"/>
    </source>
</evidence>
<sequence>MDNLFMTIVKPRLSRRRHAVTVAVTVTPSHPLLQNEILQLRLGACCKWVTPNEPYFFRLLEFYLLGQFFSLQYNDEQFERKKTPSVPNAVHPLPPSPPRVSSHSWDADGTVANERYAGLLLLQVRAPPLAPLRDRGPKTLRSLYCGQAIYKNLPLIPPSSIPSQFSFPSHTAFGKTKKKADGVLPPVLCLDIQQTLNITMSRPCALIFFLTSQVVFNVSPLPSSTCPNGYEYRCRGIDTDNGCIPPSWVCDGDNDCIFGDDEENCNPTTAMTSTPNPPSACPKDTYLCYGPSSQCIPESWKCDGDYDCPFEDDEDNCSDTMPCSAGGYRCMSGECISVSYLCDGDADCIHGDDEQNCDNTRCSPSSFLCSDKITCVPPSYLCDGQMDCITGEDEDPDKCYQAEDTTTTAFPESRITALTSRETKRPNEYVFSVTTKPSSASVEVTESEEPKAFKTENQNPQPRTSDPSLQSVASEHTKLFVTTGLSLEPSTSQLPMSSGLVMEDIPSVTSNQLVPSMSSDPSVTSGHVTLKLSDAASMQKFQDAPSTQHAQAVPSTEPDSVGSPKQSDRIVPSAQSDPTLPPTPSTPIAHSTQSDPTVPSTQYDPNVPSTKSDPTVPSNQFDSTVPSTQSDPTVPSIHYDANVPSTQSDANVPYSQSNSTVQSIQFDSNATANMQSNPIVPSMQSDQTMSSNQSNLNVPFNQSDLTATSATAHPPGSTAKTRLQHTAATSSLPNHTLTIMSPGPNMTSDPPVKSTPSEGSVKTSLSVETPESSPSSAVCPDDHYRCRGNNGLCIVKEKMCDQVIDCPDGEDEENCNVPKCPGDLYQCKGKGFKCIQRSWVCDGLAECPEQDDEANCRDPEQHYICRGYIGRGLYGNNAHIKVKFAFFDKDSVSISPPMIRLCIKTASVGVSSHARHTIRNSSGSSNSRVSNIQRDSDKYKPIQGNNNKVSDAPSTIICQVPKENVNPAPLFNFFVDGVEFGSPDFGKETATHYLREFPFPTLKVGDHTVTCVVTNSVYQDLQHKAEARVFVQEPPREPPTLMVFGQAYQGLNNTSVGISSRNLSNLAGVTCNVQGGYPPAAVASLVCGWHVDPSNNSSASVTLTSFVCSCLAEHPSGCYLNNETRVVMEYKLIASQSKGLLDKNQTLPESATSVAEVMGSTTEAFGRLPDQPEGDTESSKERPSSKLIDLQQMDGILIIGLGVALIIIILIVVLIIAIIIKRPRAVKYDVNGHTRERRPTFTEMRSLSGVDFDDVL</sequence>
<feature type="compositionally biased region" description="Polar residues" evidence="10">
    <location>
        <begin position="718"/>
        <end position="776"/>
    </location>
</feature>
<dbReference type="SMART" id="SM00192">
    <property type="entry name" value="LDLa"/>
    <property type="match status" value="6"/>
</dbReference>
<proteinExistence type="predicted"/>
<dbReference type="InterPro" id="IPR023415">
    <property type="entry name" value="LDLR_class-A_CS"/>
</dbReference>
<feature type="region of interest" description="Disordered" evidence="10">
    <location>
        <begin position="1162"/>
        <end position="1185"/>
    </location>
</feature>
<evidence type="ECO:0000256" key="8">
    <source>
        <dbReference type="ARBA" id="ARBA00023180"/>
    </source>
</evidence>
<evidence type="ECO:0000256" key="1">
    <source>
        <dbReference type="ARBA" id="ARBA00004167"/>
    </source>
</evidence>
<evidence type="ECO:0000256" key="7">
    <source>
        <dbReference type="ARBA" id="ARBA00023170"/>
    </source>
</evidence>
<feature type="disulfide bond" evidence="9">
    <location>
        <begin position="800"/>
        <end position="815"/>
    </location>
</feature>
<name>A0AAV4AEA7_9GAST</name>
<dbReference type="PANTHER" id="PTHR22722:SF14">
    <property type="entry name" value="MEGALIN, ISOFORM A"/>
    <property type="match status" value="1"/>
</dbReference>